<dbReference type="SMART" id="SM00066">
    <property type="entry name" value="GAL4"/>
    <property type="match status" value="1"/>
</dbReference>
<keyword evidence="5" id="KW-0539">Nucleus</keyword>
<keyword evidence="9" id="KW-1185">Reference proteome</keyword>
<dbReference type="PROSITE" id="PS00463">
    <property type="entry name" value="ZN2_CY6_FUNGAL_1"/>
    <property type="match status" value="1"/>
</dbReference>
<feature type="region of interest" description="Disordered" evidence="6">
    <location>
        <begin position="534"/>
        <end position="558"/>
    </location>
</feature>
<keyword evidence="4" id="KW-0804">Transcription</keyword>
<dbReference type="SUPFAM" id="SSF57701">
    <property type="entry name" value="Zn2/Cys6 DNA-binding domain"/>
    <property type="match status" value="1"/>
</dbReference>
<dbReference type="Proteomes" id="UP000799770">
    <property type="component" value="Unassembled WGS sequence"/>
</dbReference>
<evidence type="ECO:0000256" key="6">
    <source>
        <dbReference type="SAM" id="MobiDB-lite"/>
    </source>
</evidence>
<dbReference type="InterPro" id="IPR050815">
    <property type="entry name" value="TF_fung"/>
</dbReference>
<proteinExistence type="predicted"/>
<dbReference type="Gene3D" id="4.10.240.10">
    <property type="entry name" value="Zn(2)-C6 fungal-type DNA-binding domain"/>
    <property type="match status" value="1"/>
</dbReference>
<accession>A0A6A5YTZ2</accession>
<dbReference type="EMBL" id="ML977337">
    <property type="protein sequence ID" value="KAF2110659.1"/>
    <property type="molecule type" value="Genomic_DNA"/>
</dbReference>
<name>A0A6A5YTZ2_9PLEO</name>
<sequence length="558" mass="63336">MSSSSCPQLASRTCLACKNSKKKCDKLLPTCGRCLRLSIECSYVDTDRPEVVIGSNGFHDPRFDEIFRRLNTLEGHVFSPVQPPTGGSNALEPASSNDSMHITPPPDWSLDPSSLNPQWMGIILWGSTLRVVRENSTSVEEIMEKYFTHLHYWLPMVPRAKLEKQRIDFNELEPTEDFALLILAMHLNVAQKDEHPKQDDLKNSPWYRACKYHFGQYVALSEPTLALVQAGMLIALFEYTQCIGDRAWTTLGISARLAYMLGIDDIVDRIHSWGSREILPEEEESILTWWGLLLLDRYFNMPPLTVPKQPVVMQKPYRFSYIQPDSPAFLLSRRFVSTDIISINHCLLELEASRLLVQVQALQRDNTKDVQSPLFSASCDLILQHANDLLSTLRAHEMRTASWPGIAVTLGAALQIQCYRVQQQRSLTPELITSFSCLISQIKEVVAQCQIIHGFTPGYLEGIPPSWFSVIFLAHVTQKVLNEDGLMLPDDENAKRMMASMRTMGRRYKLAEHCLHLFQTRGCWNLEPNGHSTIQRDASARGDSQNQAESSNFRHICS</sequence>
<dbReference type="GO" id="GO:0008270">
    <property type="term" value="F:zinc ion binding"/>
    <property type="evidence" value="ECO:0007669"/>
    <property type="project" value="InterPro"/>
</dbReference>
<feature type="domain" description="Zn(2)-C6 fungal-type" evidence="7">
    <location>
        <begin position="13"/>
        <end position="43"/>
    </location>
</feature>
<dbReference type="GO" id="GO:0000981">
    <property type="term" value="F:DNA-binding transcription factor activity, RNA polymerase II-specific"/>
    <property type="evidence" value="ECO:0007669"/>
    <property type="project" value="InterPro"/>
</dbReference>
<keyword evidence="2" id="KW-0479">Metal-binding</keyword>
<evidence type="ECO:0000256" key="5">
    <source>
        <dbReference type="ARBA" id="ARBA00023242"/>
    </source>
</evidence>
<dbReference type="Pfam" id="PF00172">
    <property type="entry name" value="Zn_clus"/>
    <property type="match status" value="1"/>
</dbReference>
<evidence type="ECO:0000256" key="3">
    <source>
        <dbReference type="ARBA" id="ARBA00023015"/>
    </source>
</evidence>
<evidence type="ECO:0000256" key="2">
    <source>
        <dbReference type="ARBA" id="ARBA00022723"/>
    </source>
</evidence>
<dbReference type="GO" id="GO:0005634">
    <property type="term" value="C:nucleus"/>
    <property type="evidence" value="ECO:0007669"/>
    <property type="project" value="UniProtKB-SubCell"/>
</dbReference>
<dbReference type="CDD" id="cd00067">
    <property type="entry name" value="GAL4"/>
    <property type="match status" value="1"/>
</dbReference>
<evidence type="ECO:0000313" key="8">
    <source>
        <dbReference type="EMBL" id="KAF2110659.1"/>
    </source>
</evidence>
<dbReference type="OrthoDB" id="3862662at2759"/>
<evidence type="ECO:0000256" key="1">
    <source>
        <dbReference type="ARBA" id="ARBA00004123"/>
    </source>
</evidence>
<gene>
    <name evidence="8" type="ORF">BDV96DRAFT_196758</name>
</gene>
<dbReference type="PANTHER" id="PTHR47338:SF20">
    <property type="entry name" value="ZN(II)2CYS6 TRANSCRIPTION FACTOR (EUROFUNG)"/>
    <property type="match status" value="1"/>
</dbReference>
<dbReference type="CDD" id="cd12148">
    <property type="entry name" value="fungal_TF_MHR"/>
    <property type="match status" value="1"/>
</dbReference>
<evidence type="ECO:0000259" key="7">
    <source>
        <dbReference type="PROSITE" id="PS50048"/>
    </source>
</evidence>
<dbReference type="PROSITE" id="PS50048">
    <property type="entry name" value="ZN2_CY6_FUNGAL_2"/>
    <property type="match status" value="1"/>
</dbReference>
<dbReference type="AlphaFoldDB" id="A0A6A5YTZ2"/>
<dbReference type="InterPro" id="IPR001138">
    <property type="entry name" value="Zn2Cys6_DnaBD"/>
</dbReference>
<reference evidence="8" key="1">
    <citation type="journal article" date="2020" name="Stud. Mycol.">
        <title>101 Dothideomycetes genomes: a test case for predicting lifestyles and emergence of pathogens.</title>
        <authorList>
            <person name="Haridas S."/>
            <person name="Albert R."/>
            <person name="Binder M."/>
            <person name="Bloem J."/>
            <person name="Labutti K."/>
            <person name="Salamov A."/>
            <person name="Andreopoulos B."/>
            <person name="Baker S."/>
            <person name="Barry K."/>
            <person name="Bills G."/>
            <person name="Bluhm B."/>
            <person name="Cannon C."/>
            <person name="Castanera R."/>
            <person name="Culley D."/>
            <person name="Daum C."/>
            <person name="Ezra D."/>
            <person name="Gonzalez J."/>
            <person name="Henrissat B."/>
            <person name="Kuo A."/>
            <person name="Liang C."/>
            <person name="Lipzen A."/>
            <person name="Lutzoni F."/>
            <person name="Magnuson J."/>
            <person name="Mondo S."/>
            <person name="Nolan M."/>
            <person name="Ohm R."/>
            <person name="Pangilinan J."/>
            <person name="Park H.-J."/>
            <person name="Ramirez L."/>
            <person name="Alfaro M."/>
            <person name="Sun H."/>
            <person name="Tritt A."/>
            <person name="Yoshinaga Y."/>
            <person name="Zwiers L.-H."/>
            <person name="Turgeon B."/>
            <person name="Goodwin S."/>
            <person name="Spatafora J."/>
            <person name="Crous P."/>
            <person name="Grigoriev I."/>
        </authorList>
    </citation>
    <scope>NUCLEOTIDE SEQUENCE</scope>
    <source>
        <strain evidence="8">CBS 627.86</strain>
    </source>
</reference>
<keyword evidence="3" id="KW-0805">Transcription regulation</keyword>
<evidence type="ECO:0000313" key="9">
    <source>
        <dbReference type="Proteomes" id="UP000799770"/>
    </source>
</evidence>
<organism evidence="8 9">
    <name type="scientific">Lophiotrema nucula</name>
    <dbReference type="NCBI Taxonomy" id="690887"/>
    <lineage>
        <taxon>Eukaryota</taxon>
        <taxon>Fungi</taxon>
        <taxon>Dikarya</taxon>
        <taxon>Ascomycota</taxon>
        <taxon>Pezizomycotina</taxon>
        <taxon>Dothideomycetes</taxon>
        <taxon>Pleosporomycetidae</taxon>
        <taxon>Pleosporales</taxon>
        <taxon>Lophiotremataceae</taxon>
        <taxon>Lophiotrema</taxon>
    </lineage>
</organism>
<comment type="subcellular location">
    <subcellularLocation>
        <location evidence="1">Nucleus</location>
    </subcellularLocation>
</comment>
<dbReference type="PANTHER" id="PTHR47338">
    <property type="entry name" value="ZN(II)2CYS6 TRANSCRIPTION FACTOR (EUROFUNG)-RELATED"/>
    <property type="match status" value="1"/>
</dbReference>
<protein>
    <recommendedName>
        <fullName evidence="7">Zn(2)-C6 fungal-type domain-containing protein</fullName>
    </recommendedName>
</protein>
<evidence type="ECO:0000256" key="4">
    <source>
        <dbReference type="ARBA" id="ARBA00023163"/>
    </source>
</evidence>
<feature type="region of interest" description="Disordered" evidence="6">
    <location>
        <begin position="80"/>
        <end position="101"/>
    </location>
</feature>
<dbReference type="InterPro" id="IPR036864">
    <property type="entry name" value="Zn2-C6_fun-type_DNA-bd_sf"/>
</dbReference>